<protein>
    <submittedName>
        <fullName evidence="3">Type III secretion system cytoplasmic ring protein SctQ</fullName>
    </submittedName>
</protein>
<name>A0ABY8G8K0_9GAMM</name>
<dbReference type="PANTHER" id="PTHR30034">
    <property type="entry name" value="FLAGELLAR MOTOR SWITCH PROTEIN FLIM"/>
    <property type="match status" value="1"/>
</dbReference>
<reference evidence="3 4" key="1">
    <citation type="submission" date="2022-12" db="EMBL/GenBank/DDBJ databases">
        <title>Complete genome sequencing of Dickeya lacustris type strain LMG30899.</title>
        <authorList>
            <person name="Dobhal S."/>
            <person name="Arizala D."/>
            <person name="Arif M."/>
        </authorList>
    </citation>
    <scope>NUCLEOTIDE SEQUENCE [LARGE SCALE GENOMIC DNA]</scope>
    <source>
        <strain evidence="3 4">LMG30899</strain>
    </source>
</reference>
<evidence type="ECO:0000256" key="1">
    <source>
        <dbReference type="ARBA" id="ARBA00009226"/>
    </source>
</evidence>
<evidence type="ECO:0000313" key="3">
    <source>
        <dbReference type="EMBL" id="WFN56250.1"/>
    </source>
</evidence>
<evidence type="ECO:0000259" key="2">
    <source>
        <dbReference type="Pfam" id="PF01052"/>
    </source>
</evidence>
<dbReference type="Gene3D" id="2.30.330.10">
    <property type="entry name" value="SpoA-like"/>
    <property type="match status" value="1"/>
</dbReference>
<dbReference type="NCBIfam" id="TIGR02551">
    <property type="entry name" value="SpaO_YscQ"/>
    <property type="match status" value="1"/>
</dbReference>
<feature type="domain" description="Flagellar motor switch protein FliN-like C-terminal" evidence="2">
    <location>
        <begin position="297"/>
        <end position="361"/>
    </location>
</feature>
<dbReference type="InterPro" id="IPR001543">
    <property type="entry name" value="FliN-like_C"/>
</dbReference>
<comment type="similarity">
    <text evidence="1">Belongs to the FliN/MopA/SpaO family.</text>
</comment>
<evidence type="ECO:0000313" key="4">
    <source>
        <dbReference type="Proteomes" id="UP001219630"/>
    </source>
</evidence>
<dbReference type="Pfam" id="PF01052">
    <property type="entry name" value="FliMN_C"/>
    <property type="match status" value="1"/>
</dbReference>
<dbReference type="EMBL" id="CP114280">
    <property type="protein sequence ID" value="WFN56250.1"/>
    <property type="molecule type" value="Genomic_DNA"/>
</dbReference>
<keyword evidence="4" id="KW-1185">Reference proteome</keyword>
<accession>A0ABY8G8K0</accession>
<dbReference type="InterPro" id="IPR036429">
    <property type="entry name" value="SpoA-like_sf"/>
</dbReference>
<sequence length="375" mass="40316">MMAQESKPFTPRRVSRSQACLSRQLAMPQRFAFLRDNEPGELHLRLLPPLPPPAEETISAWSCQAGLLFLEQAGPLLSMLGTCPAIVPSSAAETQDAHGYWALYNHYLSPQLRDWLGEIRPASGHHCGIPANALTLWLTVSCGGQHLGCRLWASADTLQQWLAAPGWQHTYAPLPGHLAIRLPLTLAEVTLSHENLQSLEPGDVICPLKAYFSVHGNGSITLAGWRLSGQLTLDGLAPYRFTVTALEECPVTTPFDDPSDFTDFPSASAPYAMADEAPDGSSHAAHSGYVAALAPLSLALTVRCGYLTLTLQDLQQLAPGSVLILQQALPGEAALYHGEQPLAHGELVEVEGRLALQITRSLSSVVCAPYQAPAS</sequence>
<dbReference type="SUPFAM" id="SSF101801">
    <property type="entry name" value="Surface presentation of antigens (SPOA)"/>
    <property type="match status" value="1"/>
</dbReference>
<organism evidence="3 4">
    <name type="scientific">Dickeya lacustris</name>
    <dbReference type="NCBI Taxonomy" id="2259638"/>
    <lineage>
        <taxon>Bacteria</taxon>
        <taxon>Pseudomonadati</taxon>
        <taxon>Pseudomonadota</taxon>
        <taxon>Gammaproteobacteria</taxon>
        <taxon>Enterobacterales</taxon>
        <taxon>Pectobacteriaceae</taxon>
        <taxon>Dickeya</taxon>
    </lineage>
</organism>
<proteinExistence type="inferred from homology"/>
<dbReference type="InterPro" id="IPR013385">
    <property type="entry name" value="T3SS_SpaO/YscQ/SpaO"/>
</dbReference>
<dbReference type="RefSeq" id="WP_240632749.1">
    <property type="nucleotide sequence ID" value="NZ_CP114280.1"/>
</dbReference>
<dbReference type="PANTHER" id="PTHR30034:SF6">
    <property type="entry name" value="YOP PROTEINS TRANSLOCATION PROTEIN Q"/>
    <property type="match status" value="1"/>
</dbReference>
<gene>
    <name evidence="3" type="primary">sctQ</name>
    <name evidence="3" type="ORF">O1Q98_02770</name>
</gene>
<dbReference type="Proteomes" id="UP001219630">
    <property type="component" value="Chromosome"/>
</dbReference>